<evidence type="ECO:0000313" key="1">
    <source>
        <dbReference type="EMBL" id="CCA65549.1"/>
    </source>
</evidence>
<reference evidence="1 2" key="1">
    <citation type="journal article" date="1998" name="Science">
        <title>Genome sequence of the nematode C. elegans: a platform for investigating biology.</title>
        <authorList>
            <consortium name="The C. elegans sequencing consortium"/>
            <person name="Sulson J.E."/>
            <person name="Waterston R."/>
        </authorList>
    </citation>
    <scope>NUCLEOTIDE SEQUENCE [LARGE SCALE GENOMIC DNA]</scope>
    <source>
        <strain evidence="1 2">Bristol N2</strain>
    </source>
</reference>
<evidence type="ECO:0000313" key="2">
    <source>
        <dbReference type="Proteomes" id="UP000001940"/>
    </source>
</evidence>
<name>F5GUF4_CAEEL</name>
<dbReference type="GeneID" id="3565912"/>
<dbReference type="HOGENOM" id="CLU_2851795_0_0_1"/>
<dbReference type="KEGG" id="cel:CELE_F09C6.11"/>
<accession>F5GUF4</accession>
<dbReference type="ExpressionAtlas" id="F5GUF4">
    <property type="expression patterns" value="baseline"/>
</dbReference>
<dbReference type="CTD" id="3565912"/>
<evidence type="ECO:0000313" key="3">
    <source>
        <dbReference type="WormBase" id="F09C6.11b"/>
    </source>
</evidence>
<proteinExistence type="predicted"/>
<dbReference type="RefSeq" id="NP_001256731.1">
    <property type="nucleotide sequence ID" value="NM_001269802.1"/>
</dbReference>
<gene>
    <name evidence="1" type="ORF">CELE_F09C6.11</name>
    <name evidence="1 3" type="ORF">F09C6.11</name>
</gene>
<dbReference type="Proteomes" id="UP000001940">
    <property type="component" value="Chromosome V"/>
</dbReference>
<dbReference type="AlphaFoldDB" id="F5GUF4"/>
<protein>
    <submittedName>
        <fullName evidence="1">Transposase</fullName>
    </submittedName>
</protein>
<organism evidence="1 2">
    <name type="scientific">Caenorhabditis elegans</name>
    <dbReference type="NCBI Taxonomy" id="6239"/>
    <lineage>
        <taxon>Eukaryota</taxon>
        <taxon>Metazoa</taxon>
        <taxon>Ecdysozoa</taxon>
        <taxon>Nematoda</taxon>
        <taxon>Chromadorea</taxon>
        <taxon>Rhabditida</taxon>
        <taxon>Rhabditina</taxon>
        <taxon>Rhabditomorpha</taxon>
        <taxon>Rhabditoidea</taxon>
        <taxon>Rhabditidae</taxon>
        <taxon>Peloderinae</taxon>
        <taxon>Caenorhabditis</taxon>
    </lineage>
</organism>
<dbReference type="AGR" id="WB:WBGene00044181"/>
<keyword evidence="2" id="KW-1185">Reference proteome</keyword>
<dbReference type="Bgee" id="WBGene00044181">
    <property type="expression patterns" value="Expressed in pharyngeal muscle cell (C elegans) and 3 other cell types or tissues"/>
</dbReference>
<dbReference type="WormBase" id="F09C6.11b">
    <property type="protein sequence ID" value="CE45962"/>
    <property type="gene ID" value="WBGene00044181"/>
</dbReference>
<dbReference type="EMBL" id="BX284605">
    <property type="protein sequence ID" value="CCA65549.1"/>
    <property type="molecule type" value="Genomic_DNA"/>
</dbReference>
<sequence length="65" mass="7786">MKRMSNELIRLSLKLHKNITSTCRVYLVWQRNCPRENDSGASLYVLKYTDIHDSYPFKANIYNFE</sequence>